<proteinExistence type="predicted"/>
<name>A0A8S5M1G2_9CAUD</name>
<evidence type="ECO:0000313" key="1">
    <source>
        <dbReference type="EMBL" id="DAD75992.1"/>
    </source>
</evidence>
<accession>A0A8S5M1G2</accession>
<sequence length="260" mass="30255">MIAYYENLRGKKINLMEYPYRAIEADWYDADWEETGTDYDRKVTIDVLGKTSEELISNLENLYQVIAVDSEEGVYGKLFVNDTWLRCKIKSSKKSEWTSFVSAQVELVFSAPTLSWVREVRKQFSLRQETLQDGLNFPFNFPFNFAPSQKGQVSWKIEHPTSSEFQMIVYGPCVNPRVLINGYPYEVFTTLDARDYMVIDSQSDTVYKYLSNGTAQNLFHNRGLEHSIFEKIPSGLLNINWSGDFGFDLILYLERREAAW</sequence>
<organism evidence="1">
    <name type="scientific">Siphoviridae sp. ctX926</name>
    <dbReference type="NCBI Taxonomy" id="2826366"/>
    <lineage>
        <taxon>Viruses</taxon>
        <taxon>Duplodnaviria</taxon>
        <taxon>Heunggongvirae</taxon>
        <taxon>Uroviricota</taxon>
        <taxon>Caudoviricetes</taxon>
    </lineage>
</organism>
<protein>
    <submittedName>
        <fullName evidence="1">Tail protein</fullName>
    </submittedName>
</protein>
<reference evidence="1" key="1">
    <citation type="journal article" date="2021" name="Proc. Natl. Acad. Sci. U.S.A.">
        <title>A Catalog of Tens of Thousands of Viruses from Human Metagenomes Reveals Hidden Associations with Chronic Diseases.</title>
        <authorList>
            <person name="Tisza M.J."/>
            <person name="Buck C.B."/>
        </authorList>
    </citation>
    <scope>NUCLEOTIDE SEQUENCE</scope>
    <source>
        <strain evidence="1">CtX926</strain>
    </source>
</reference>
<dbReference type="EMBL" id="BK014793">
    <property type="protein sequence ID" value="DAD75992.1"/>
    <property type="molecule type" value="Genomic_DNA"/>
</dbReference>